<evidence type="ECO:0000313" key="4">
    <source>
        <dbReference type="Proteomes" id="UP001595476"/>
    </source>
</evidence>
<dbReference type="RefSeq" id="WP_386715076.1">
    <property type="nucleotide sequence ID" value="NZ_JBHRSZ010000001.1"/>
</dbReference>
<evidence type="ECO:0000256" key="2">
    <source>
        <dbReference type="SAM" id="MobiDB-lite"/>
    </source>
</evidence>
<dbReference type="Proteomes" id="UP001595476">
    <property type="component" value="Unassembled WGS sequence"/>
</dbReference>
<keyword evidence="4" id="KW-1185">Reference proteome</keyword>
<keyword evidence="1" id="KW-0812">Transmembrane</keyword>
<comment type="caution">
    <text evidence="3">The sequence shown here is derived from an EMBL/GenBank/DDBJ whole genome shotgun (WGS) entry which is preliminary data.</text>
</comment>
<organism evidence="3 4">
    <name type="scientific">Litoribrevibacter euphylliae</name>
    <dbReference type="NCBI Taxonomy" id="1834034"/>
    <lineage>
        <taxon>Bacteria</taxon>
        <taxon>Pseudomonadati</taxon>
        <taxon>Pseudomonadota</taxon>
        <taxon>Gammaproteobacteria</taxon>
        <taxon>Oceanospirillales</taxon>
        <taxon>Oceanospirillaceae</taxon>
        <taxon>Litoribrevibacter</taxon>
    </lineage>
</organism>
<feature type="compositionally biased region" description="Low complexity" evidence="2">
    <location>
        <begin position="186"/>
        <end position="207"/>
    </location>
</feature>
<dbReference type="EMBL" id="JBHRSZ010000001">
    <property type="protein sequence ID" value="MFC3149686.1"/>
    <property type="molecule type" value="Genomic_DNA"/>
</dbReference>
<sequence length="300" mass="34102">MDSKPTKPQQGNSVETIQTTERILECKAFGREWIIRIVPVFWFIMSLIIILTTSLGLWQLDRMHQKAATLEKTQTQQTQKVSGYFLATRLYLDNITYNGRVGYEIIVPFSPIKGESNLPSQVLVNLGWVAADRFRSQLPDVSINTLSVQRLMIQPASWSQRTPSQNIEVMHQASQPANPIQTRSLQNHVQQNSAQQNSAQQNSVHQSTTHQRTMAYRIQALNVQTQSLLNLPQTFFRALAGDNVFTTEHWQQQADHLEVAPKRHLGYAIQWFTMAVIAVIILLVSSISIVRPFEGDDGHE</sequence>
<dbReference type="Pfam" id="PF02104">
    <property type="entry name" value="SURF1"/>
    <property type="match status" value="1"/>
</dbReference>
<feature type="region of interest" description="Disordered" evidence="2">
    <location>
        <begin position="185"/>
        <end position="209"/>
    </location>
</feature>
<keyword evidence="1" id="KW-1133">Transmembrane helix</keyword>
<keyword evidence="1" id="KW-1003">Cell membrane</keyword>
<name>A0ABV7HAI0_9GAMM</name>
<comment type="similarity">
    <text evidence="1">Belongs to the SURF1 family.</text>
</comment>
<accession>A0ABV7HAI0</accession>
<evidence type="ECO:0000313" key="3">
    <source>
        <dbReference type="EMBL" id="MFC3149686.1"/>
    </source>
</evidence>
<reference evidence="4" key="1">
    <citation type="journal article" date="2019" name="Int. J. Syst. Evol. Microbiol.">
        <title>The Global Catalogue of Microorganisms (GCM) 10K type strain sequencing project: providing services to taxonomists for standard genome sequencing and annotation.</title>
        <authorList>
            <consortium name="The Broad Institute Genomics Platform"/>
            <consortium name="The Broad Institute Genome Sequencing Center for Infectious Disease"/>
            <person name="Wu L."/>
            <person name="Ma J."/>
        </authorList>
    </citation>
    <scope>NUCLEOTIDE SEQUENCE [LARGE SCALE GENOMIC DNA]</scope>
    <source>
        <strain evidence="4">KCTC 52438</strain>
    </source>
</reference>
<keyword evidence="1" id="KW-0472">Membrane</keyword>
<dbReference type="InterPro" id="IPR002994">
    <property type="entry name" value="Surf1/Shy1"/>
</dbReference>
<comment type="subcellular location">
    <subcellularLocation>
        <location evidence="1">Cell membrane</location>
        <topology evidence="1">Multi-pass membrane protein</topology>
    </subcellularLocation>
</comment>
<feature type="transmembrane region" description="Helical" evidence="1">
    <location>
        <begin position="271"/>
        <end position="290"/>
    </location>
</feature>
<proteinExistence type="inferred from homology"/>
<protein>
    <recommendedName>
        <fullName evidence="1">SURF1-like protein</fullName>
    </recommendedName>
</protein>
<evidence type="ECO:0000256" key="1">
    <source>
        <dbReference type="RuleBase" id="RU363076"/>
    </source>
</evidence>
<gene>
    <name evidence="3" type="ORF">ACFOEK_01445</name>
</gene>
<feature type="transmembrane region" description="Helical" evidence="1">
    <location>
        <begin position="33"/>
        <end position="58"/>
    </location>
</feature>
<dbReference type="CDD" id="cd06662">
    <property type="entry name" value="SURF1"/>
    <property type="match status" value="1"/>
</dbReference>